<protein>
    <submittedName>
        <fullName evidence="1">Uncharacterized protein</fullName>
    </submittedName>
</protein>
<gene>
    <name evidence="1" type="ORF">SCLCIDRAFT_804582</name>
</gene>
<dbReference type="Proteomes" id="UP000053989">
    <property type="component" value="Unassembled WGS sequence"/>
</dbReference>
<dbReference type="EMBL" id="KN822042">
    <property type="protein sequence ID" value="KIM62503.1"/>
    <property type="molecule type" value="Genomic_DNA"/>
</dbReference>
<sequence>MSALVTRDRPLYLSLPSNPNFNSLLASLSTQLTNKYLITRVIECATDHPGEWSGQFDCPPHSYIQSSSTQLSRGSAFGLDTDISRTITPLCTIAKPFIWYRDDSVYGELL</sequence>
<keyword evidence="2" id="KW-1185">Reference proteome</keyword>
<accession>A0A0C2ZLP4</accession>
<evidence type="ECO:0000313" key="1">
    <source>
        <dbReference type="EMBL" id="KIM62503.1"/>
    </source>
</evidence>
<evidence type="ECO:0000313" key="2">
    <source>
        <dbReference type="Proteomes" id="UP000053989"/>
    </source>
</evidence>
<organism evidence="1 2">
    <name type="scientific">Scleroderma citrinum Foug A</name>
    <dbReference type="NCBI Taxonomy" id="1036808"/>
    <lineage>
        <taxon>Eukaryota</taxon>
        <taxon>Fungi</taxon>
        <taxon>Dikarya</taxon>
        <taxon>Basidiomycota</taxon>
        <taxon>Agaricomycotina</taxon>
        <taxon>Agaricomycetes</taxon>
        <taxon>Agaricomycetidae</taxon>
        <taxon>Boletales</taxon>
        <taxon>Sclerodermatineae</taxon>
        <taxon>Sclerodermataceae</taxon>
        <taxon>Scleroderma</taxon>
    </lineage>
</organism>
<name>A0A0C2ZLP4_9AGAM</name>
<dbReference type="InParanoid" id="A0A0C2ZLP4"/>
<proteinExistence type="predicted"/>
<dbReference type="HOGENOM" id="CLU_2172571_0_0_1"/>
<reference evidence="2" key="2">
    <citation type="submission" date="2015-01" db="EMBL/GenBank/DDBJ databases">
        <title>Evolutionary Origins and Diversification of the Mycorrhizal Mutualists.</title>
        <authorList>
            <consortium name="DOE Joint Genome Institute"/>
            <consortium name="Mycorrhizal Genomics Consortium"/>
            <person name="Kohler A."/>
            <person name="Kuo A."/>
            <person name="Nagy L.G."/>
            <person name="Floudas D."/>
            <person name="Copeland A."/>
            <person name="Barry K.W."/>
            <person name="Cichocki N."/>
            <person name="Veneault-Fourrey C."/>
            <person name="LaButti K."/>
            <person name="Lindquist E.A."/>
            <person name="Lipzen A."/>
            <person name="Lundell T."/>
            <person name="Morin E."/>
            <person name="Murat C."/>
            <person name="Riley R."/>
            <person name="Ohm R."/>
            <person name="Sun H."/>
            <person name="Tunlid A."/>
            <person name="Henrissat B."/>
            <person name="Grigoriev I.V."/>
            <person name="Hibbett D.S."/>
            <person name="Martin F."/>
        </authorList>
    </citation>
    <scope>NUCLEOTIDE SEQUENCE [LARGE SCALE GENOMIC DNA]</scope>
    <source>
        <strain evidence="2">Foug A</strain>
    </source>
</reference>
<dbReference type="AlphaFoldDB" id="A0A0C2ZLP4"/>
<dbReference type="OrthoDB" id="2685494at2759"/>
<reference evidence="1 2" key="1">
    <citation type="submission" date="2014-04" db="EMBL/GenBank/DDBJ databases">
        <authorList>
            <consortium name="DOE Joint Genome Institute"/>
            <person name="Kuo A."/>
            <person name="Kohler A."/>
            <person name="Nagy L.G."/>
            <person name="Floudas D."/>
            <person name="Copeland A."/>
            <person name="Barry K.W."/>
            <person name="Cichocki N."/>
            <person name="Veneault-Fourrey C."/>
            <person name="LaButti K."/>
            <person name="Lindquist E.A."/>
            <person name="Lipzen A."/>
            <person name="Lundell T."/>
            <person name="Morin E."/>
            <person name="Murat C."/>
            <person name="Sun H."/>
            <person name="Tunlid A."/>
            <person name="Henrissat B."/>
            <person name="Grigoriev I.V."/>
            <person name="Hibbett D.S."/>
            <person name="Martin F."/>
            <person name="Nordberg H.P."/>
            <person name="Cantor M.N."/>
            <person name="Hua S.X."/>
        </authorList>
    </citation>
    <scope>NUCLEOTIDE SEQUENCE [LARGE SCALE GENOMIC DNA]</scope>
    <source>
        <strain evidence="1 2">Foug A</strain>
    </source>
</reference>